<dbReference type="KEGG" id="lcre:Pla8534_63280"/>
<name>A0A518E2Y5_9BACT</name>
<keyword evidence="1" id="KW-0472">Membrane</keyword>
<reference evidence="2 3" key="1">
    <citation type="submission" date="2019-02" db="EMBL/GenBank/DDBJ databases">
        <title>Deep-cultivation of Planctomycetes and their phenomic and genomic characterization uncovers novel biology.</title>
        <authorList>
            <person name="Wiegand S."/>
            <person name="Jogler M."/>
            <person name="Boedeker C."/>
            <person name="Pinto D."/>
            <person name="Vollmers J."/>
            <person name="Rivas-Marin E."/>
            <person name="Kohn T."/>
            <person name="Peeters S.H."/>
            <person name="Heuer A."/>
            <person name="Rast P."/>
            <person name="Oberbeckmann S."/>
            <person name="Bunk B."/>
            <person name="Jeske O."/>
            <person name="Meyerdierks A."/>
            <person name="Storesund J.E."/>
            <person name="Kallscheuer N."/>
            <person name="Luecker S."/>
            <person name="Lage O.M."/>
            <person name="Pohl T."/>
            <person name="Merkel B.J."/>
            <person name="Hornburger P."/>
            <person name="Mueller R.-W."/>
            <person name="Bruemmer F."/>
            <person name="Labrenz M."/>
            <person name="Spormann A.M."/>
            <person name="Op den Camp H."/>
            <person name="Overmann J."/>
            <person name="Amann R."/>
            <person name="Jetten M.S.M."/>
            <person name="Mascher T."/>
            <person name="Medema M.H."/>
            <person name="Devos D.P."/>
            <person name="Kaster A.-K."/>
            <person name="Ovreas L."/>
            <person name="Rohde M."/>
            <person name="Galperin M.Y."/>
            <person name="Jogler C."/>
        </authorList>
    </citation>
    <scope>NUCLEOTIDE SEQUENCE [LARGE SCALE GENOMIC DNA]</scope>
    <source>
        <strain evidence="2 3">Pla85_3_4</strain>
    </source>
</reference>
<keyword evidence="1" id="KW-0812">Transmembrane</keyword>
<feature type="transmembrane region" description="Helical" evidence="1">
    <location>
        <begin position="141"/>
        <end position="162"/>
    </location>
</feature>
<dbReference type="RefSeq" id="WP_145057734.1">
    <property type="nucleotide sequence ID" value="NZ_CP036433.1"/>
</dbReference>
<evidence type="ECO:0000313" key="3">
    <source>
        <dbReference type="Proteomes" id="UP000317648"/>
    </source>
</evidence>
<keyword evidence="1" id="KW-1133">Transmembrane helix</keyword>
<feature type="transmembrane region" description="Helical" evidence="1">
    <location>
        <begin position="35"/>
        <end position="56"/>
    </location>
</feature>
<feature type="transmembrane region" description="Helical" evidence="1">
    <location>
        <begin position="63"/>
        <end position="85"/>
    </location>
</feature>
<proteinExistence type="predicted"/>
<sequence length="189" mass="20255">MRFSANEKQLTKGTDFLAPAGRMLRLLSAVLLTPFAAYFLLVGAMSPLAALMFGLIQGPWELAMYLFLGGLAHFLVGAALGWFVVRLYSGQTAANGITLLPDWMIWVLLIAVLPLFSMGVAAMMTTVALRCAAAGEFRMTALLLAGAVGFCVAMVRTIATFWQATHRQRSTAPAAADELASRQSPAQPD</sequence>
<dbReference type="Proteomes" id="UP000317648">
    <property type="component" value="Chromosome"/>
</dbReference>
<organism evidence="2 3">
    <name type="scientific">Lignipirellula cremea</name>
    <dbReference type="NCBI Taxonomy" id="2528010"/>
    <lineage>
        <taxon>Bacteria</taxon>
        <taxon>Pseudomonadati</taxon>
        <taxon>Planctomycetota</taxon>
        <taxon>Planctomycetia</taxon>
        <taxon>Pirellulales</taxon>
        <taxon>Pirellulaceae</taxon>
        <taxon>Lignipirellula</taxon>
    </lineage>
</organism>
<evidence type="ECO:0000313" key="2">
    <source>
        <dbReference type="EMBL" id="QDU98460.1"/>
    </source>
</evidence>
<keyword evidence="3" id="KW-1185">Reference proteome</keyword>
<evidence type="ECO:0000256" key="1">
    <source>
        <dbReference type="SAM" id="Phobius"/>
    </source>
</evidence>
<gene>
    <name evidence="2" type="ORF">Pla8534_63280</name>
</gene>
<dbReference type="AlphaFoldDB" id="A0A518E2Y5"/>
<dbReference type="EMBL" id="CP036433">
    <property type="protein sequence ID" value="QDU98460.1"/>
    <property type="molecule type" value="Genomic_DNA"/>
</dbReference>
<accession>A0A518E2Y5</accession>
<dbReference type="OrthoDB" id="9987618at2"/>
<feature type="transmembrane region" description="Helical" evidence="1">
    <location>
        <begin position="105"/>
        <end position="129"/>
    </location>
</feature>
<protein>
    <submittedName>
        <fullName evidence="2">Uncharacterized protein</fullName>
    </submittedName>
</protein>